<dbReference type="AlphaFoldDB" id="A0A8E7EI25"/>
<evidence type="ECO:0000313" key="1">
    <source>
        <dbReference type="EMBL" id="QVV87659.1"/>
    </source>
</evidence>
<proteinExistence type="predicted"/>
<dbReference type="GeneID" id="65097481"/>
<reference evidence="1 2" key="1">
    <citation type="submission" date="2021-05" db="EMBL/GenBank/DDBJ databases">
        <title>A novel Methanospirillum isolate from a pyrite-forming mixed culture.</title>
        <authorList>
            <person name="Bunk B."/>
            <person name="Sproer C."/>
            <person name="Spring S."/>
            <person name="Pester M."/>
        </authorList>
    </citation>
    <scope>NUCLEOTIDE SEQUENCE [LARGE SCALE GENOMIC DNA]</scope>
    <source>
        <strain evidence="1 2">J.3.6.1-F.2.7.3</strain>
    </source>
</reference>
<protein>
    <submittedName>
        <fullName evidence="1">Uncharacterized protein</fullName>
    </submittedName>
</protein>
<evidence type="ECO:0000313" key="2">
    <source>
        <dbReference type="Proteomes" id="UP000680656"/>
    </source>
</evidence>
<gene>
    <name evidence="1" type="ORF">KHC33_09815</name>
</gene>
<dbReference type="Proteomes" id="UP000680656">
    <property type="component" value="Chromosome"/>
</dbReference>
<sequence length="73" mass="8161">MEDMAKQFLSSPEGQKMIMDFISSPEGIKTIQKMVRTPEGKKAVGSLIKTALPAIELSNEEMSMITRLLDKFL</sequence>
<keyword evidence="2" id="KW-1185">Reference proteome</keyword>
<dbReference type="KEGG" id="mrtj:KHC33_09815"/>
<name>A0A8E7EI25_9EURY</name>
<dbReference type="RefSeq" id="WP_214418479.1">
    <property type="nucleotide sequence ID" value="NZ_CP075546.1"/>
</dbReference>
<organism evidence="1 2">
    <name type="scientific">Methanospirillum purgamenti</name>
    <dbReference type="NCBI Taxonomy" id="2834276"/>
    <lineage>
        <taxon>Archaea</taxon>
        <taxon>Methanobacteriati</taxon>
        <taxon>Methanobacteriota</taxon>
        <taxon>Stenosarchaea group</taxon>
        <taxon>Methanomicrobia</taxon>
        <taxon>Methanomicrobiales</taxon>
        <taxon>Methanospirillaceae</taxon>
        <taxon>Methanospirillum</taxon>
    </lineage>
</organism>
<dbReference type="EMBL" id="CP075546">
    <property type="protein sequence ID" value="QVV87659.1"/>
    <property type="molecule type" value="Genomic_DNA"/>
</dbReference>
<accession>A0A8E7EI25</accession>